<dbReference type="Proteomes" id="UP001497700">
    <property type="component" value="Unassembled WGS sequence"/>
</dbReference>
<sequence length="367" mass="41866">MFLFNNFDLDFVATYSLLLIAVLSFRFIYNTRAPRAPIMINRRGGARIPFRRNPLVPPPDPHPPTPTTSYEVSPEDVTQVKDILAKSRNLPPELVDMIIDRAEYWACATTSINYPSHISVRGGRPGEDQFLLRTAPLGLKWTPASEDIWRVESEPKQLEQEYPPPELEKLVDPPMSTLENPFRRVVFDIVSRDQGWSGHHTDHGTYRSSFTWFDAGLERFDMNNNCSSTCPDQLNKGSSESSSSIPTCAIRPVWPSVVPSDGGAPGMRYHHETLPNEDHLIQRNKHAEKSWHHHHVEWSWDDNVDPSETDSPAVRELENAGRGMGTGNGEFVRNLKYGDMITVWGRARFLGWSNNIQRVEVKVYWAF</sequence>
<proteinExistence type="predicted"/>
<keyword evidence="2" id="KW-1185">Reference proteome</keyword>
<name>A0ACB9YZK7_9PEZI</name>
<organism evidence="1 2">
    <name type="scientific">Hypoxylon rubiginosum</name>
    <dbReference type="NCBI Taxonomy" id="110542"/>
    <lineage>
        <taxon>Eukaryota</taxon>
        <taxon>Fungi</taxon>
        <taxon>Dikarya</taxon>
        <taxon>Ascomycota</taxon>
        <taxon>Pezizomycotina</taxon>
        <taxon>Sordariomycetes</taxon>
        <taxon>Xylariomycetidae</taxon>
        <taxon>Xylariales</taxon>
        <taxon>Hypoxylaceae</taxon>
        <taxon>Hypoxylon</taxon>
    </lineage>
</organism>
<evidence type="ECO:0000313" key="2">
    <source>
        <dbReference type="Proteomes" id="UP001497700"/>
    </source>
</evidence>
<accession>A0ACB9YZK7</accession>
<comment type="caution">
    <text evidence="1">The sequence shown here is derived from an EMBL/GenBank/DDBJ whole genome shotgun (WGS) entry which is preliminary data.</text>
</comment>
<reference evidence="1 2" key="1">
    <citation type="journal article" date="2022" name="New Phytol.">
        <title>Ecological generalism drives hyperdiversity of secondary metabolite gene clusters in xylarialean endophytes.</title>
        <authorList>
            <person name="Franco M.E.E."/>
            <person name="Wisecaver J.H."/>
            <person name="Arnold A.E."/>
            <person name="Ju Y.M."/>
            <person name="Slot J.C."/>
            <person name="Ahrendt S."/>
            <person name="Moore L.P."/>
            <person name="Eastman K.E."/>
            <person name="Scott K."/>
            <person name="Konkel Z."/>
            <person name="Mondo S.J."/>
            <person name="Kuo A."/>
            <person name="Hayes R.D."/>
            <person name="Haridas S."/>
            <person name="Andreopoulos B."/>
            <person name="Riley R."/>
            <person name="LaButti K."/>
            <person name="Pangilinan J."/>
            <person name="Lipzen A."/>
            <person name="Amirebrahimi M."/>
            <person name="Yan J."/>
            <person name="Adam C."/>
            <person name="Keymanesh K."/>
            <person name="Ng V."/>
            <person name="Louie K."/>
            <person name="Northen T."/>
            <person name="Drula E."/>
            <person name="Henrissat B."/>
            <person name="Hsieh H.M."/>
            <person name="Youens-Clark K."/>
            <person name="Lutzoni F."/>
            <person name="Miadlikowska J."/>
            <person name="Eastwood D.C."/>
            <person name="Hamelin R.C."/>
            <person name="Grigoriev I.V."/>
            <person name="U'Ren J.M."/>
        </authorList>
    </citation>
    <scope>NUCLEOTIDE SEQUENCE [LARGE SCALE GENOMIC DNA]</scope>
    <source>
        <strain evidence="1 2">CBS 119005</strain>
    </source>
</reference>
<evidence type="ECO:0000313" key="1">
    <source>
        <dbReference type="EMBL" id="KAI4864345.1"/>
    </source>
</evidence>
<protein>
    <submittedName>
        <fullName evidence="1">Uncharacterized protein</fullName>
    </submittedName>
</protein>
<gene>
    <name evidence="1" type="ORF">F4820DRAFT_423676</name>
</gene>
<dbReference type="EMBL" id="MU393487">
    <property type="protein sequence ID" value="KAI4864345.1"/>
    <property type="molecule type" value="Genomic_DNA"/>
</dbReference>